<evidence type="ECO:0000313" key="2">
    <source>
        <dbReference type="Proteomes" id="UP000190037"/>
    </source>
</evidence>
<dbReference type="OrthoDB" id="3695744at2"/>
<dbReference type="Proteomes" id="UP000190037">
    <property type="component" value="Unassembled WGS sequence"/>
</dbReference>
<sequence length="156" mass="16907">MNVHVFRAEGLTEAQLDGLACVLCGVAYPRVSTPVGIIPGRGQVFACDPACPTIPGLRRVSVEELLAQPNPCDPSPDEVLPPSLAWVWRDDCHCETSDQRYAMEHRLTCERPGWYLVGPGTSGEWLGSWPQMARVYAERWIAAHPVGVPAESGGAA</sequence>
<reference evidence="1 2" key="1">
    <citation type="submission" date="2017-03" db="EMBL/GenBank/DDBJ databases">
        <title>Draft genome sequence of Streptomyces scabrisporus NF3, endophyte isolated from Amphipterygium adstringens.</title>
        <authorList>
            <person name="Vazquez M."/>
            <person name="Ceapa C.D."/>
            <person name="Rodriguez Luna D."/>
            <person name="Sanchez Esquivel S."/>
        </authorList>
    </citation>
    <scope>NUCLEOTIDE SEQUENCE [LARGE SCALE GENOMIC DNA]</scope>
    <source>
        <strain evidence="1 2">NF3</strain>
    </source>
</reference>
<proteinExistence type="predicted"/>
<dbReference type="STRING" id="159449.B4N89_20825"/>
<gene>
    <name evidence="1" type="ORF">B4N89_20825</name>
</gene>
<name>A0A1T3P1T4_9ACTN</name>
<accession>A0A1T3P1T4</accession>
<organism evidence="1 2">
    <name type="scientific">Embleya scabrispora</name>
    <dbReference type="NCBI Taxonomy" id="159449"/>
    <lineage>
        <taxon>Bacteria</taxon>
        <taxon>Bacillati</taxon>
        <taxon>Actinomycetota</taxon>
        <taxon>Actinomycetes</taxon>
        <taxon>Kitasatosporales</taxon>
        <taxon>Streptomycetaceae</taxon>
        <taxon>Embleya</taxon>
    </lineage>
</organism>
<protein>
    <submittedName>
        <fullName evidence="1">Uncharacterized protein</fullName>
    </submittedName>
</protein>
<evidence type="ECO:0000313" key="1">
    <source>
        <dbReference type="EMBL" id="OPC83057.1"/>
    </source>
</evidence>
<comment type="caution">
    <text evidence="1">The sequence shown here is derived from an EMBL/GenBank/DDBJ whole genome shotgun (WGS) entry which is preliminary data.</text>
</comment>
<dbReference type="RefSeq" id="WP_078977356.1">
    <property type="nucleotide sequence ID" value="NZ_MWQN01000001.1"/>
</dbReference>
<keyword evidence="2" id="KW-1185">Reference proteome</keyword>
<dbReference type="AlphaFoldDB" id="A0A1T3P1T4"/>
<dbReference type="EMBL" id="MWQN01000001">
    <property type="protein sequence ID" value="OPC83057.1"/>
    <property type="molecule type" value="Genomic_DNA"/>
</dbReference>